<dbReference type="CDD" id="cd03046">
    <property type="entry name" value="GST_N_GTT1_like"/>
    <property type="match status" value="1"/>
</dbReference>
<dbReference type="PROSITE" id="PS50404">
    <property type="entry name" value="GST_NTER"/>
    <property type="match status" value="1"/>
</dbReference>
<dbReference type="PANTHER" id="PTHR44051:SF21">
    <property type="entry name" value="GLUTATHIONE S-TRANSFERASE FAMILY PROTEIN"/>
    <property type="match status" value="1"/>
</dbReference>
<evidence type="ECO:0000313" key="3">
    <source>
        <dbReference type="Proteomes" id="UP000773614"/>
    </source>
</evidence>
<dbReference type="SUPFAM" id="SSF52833">
    <property type="entry name" value="Thioredoxin-like"/>
    <property type="match status" value="1"/>
</dbReference>
<dbReference type="InterPro" id="IPR040079">
    <property type="entry name" value="Glutathione_S-Trfase"/>
</dbReference>
<keyword evidence="3" id="KW-1185">Reference proteome</keyword>
<dbReference type="Gene3D" id="1.20.1050.10">
    <property type="match status" value="1"/>
</dbReference>
<dbReference type="SUPFAM" id="SSF47616">
    <property type="entry name" value="GST C-terminal domain-like"/>
    <property type="match status" value="1"/>
</dbReference>
<evidence type="ECO:0000259" key="1">
    <source>
        <dbReference type="PROSITE" id="PS50404"/>
    </source>
</evidence>
<reference evidence="2" key="1">
    <citation type="submission" date="2019-03" db="EMBL/GenBank/DDBJ databases">
        <title>Afifella sp. nov., isolated from activated sludge.</title>
        <authorList>
            <person name="Li Q."/>
            <person name="Liu Y."/>
        </authorList>
    </citation>
    <scope>NUCLEOTIDE SEQUENCE</scope>
    <source>
        <strain evidence="2">L72</strain>
    </source>
</reference>
<accession>A0A964T5Y7</accession>
<dbReference type="InterPro" id="IPR004045">
    <property type="entry name" value="Glutathione_S-Trfase_N"/>
</dbReference>
<dbReference type="InterPro" id="IPR036282">
    <property type="entry name" value="Glutathione-S-Trfase_C_sf"/>
</dbReference>
<comment type="caution">
    <text evidence="2">The sequence shown here is derived from an EMBL/GenBank/DDBJ whole genome shotgun (WGS) entry which is preliminary data.</text>
</comment>
<dbReference type="CDD" id="cd03207">
    <property type="entry name" value="GST_C_8"/>
    <property type="match status" value="1"/>
</dbReference>
<feature type="domain" description="GST N-terminal" evidence="1">
    <location>
        <begin position="80"/>
        <end position="161"/>
    </location>
</feature>
<dbReference type="SFLD" id="SFLDG01150">
    <property type="entry name" value="Main.1:_Beta-like"/>
    <property type="match status" value="1"/>
</dbReference>
<dbReference type="Pfam" id="PF02798">
    <property type="entry name" value="GST_N"/>
    <property type="match status" value="1"/>
</dbReference>
<dbReference type="Proteomes" id="UP000773614">
    <property type="component" value="Unassembled WGS sequence"/>
</dbReference>
<protein>
    <submittedName>
        <fullName evidence="2">Glutathione S-transferase family protein</fullName>
    </submittedName>
</protein>
<dbReference type="PANTHER" id="PTHR44051">
    <property type="entry name" value="GLUTATHIONE S-TRANSFERASE-RELATED"/>
    <property type="match status" value="1"/>
</dbReference>
<dbReference type="AlphaFoldDB" id="A0A964T5Y7"/>
<gene>
    <name evidence="2" type="ORF">E4O86_15065</name>
</gene>
<dbReference type="InterPro" id="IPR036249">
    <property type="entry name" value="Thioredoxin-like_sf"/>
</dbReference>
<dbReference type="SFLD" id="SFLDS00019">
    <property type="entry name" value="Glutathione_Transferase_(cytos"/>
    <property type="match status" value="1"/>
</dbReference>
<sequence length="283" mass="30811">MSGPGVTMRIAAASVNAPITGKAGTNAKCLSSRRPARCPVRAAASTRFLRPALDVGTRQAHMAASGRHAERDQPMPLTETSDLVLYHAPRSRSFRILWFLEELGVPYALHRVSLEKGEQKSAEFLKLNPSGKVPAITDRGAPVAESGAIVAYLAERYGNGRFSPAPGDPDRGAYLQWLFYAVGVMEPCFGEKFFKWDVPARQAGWGDFATMERVMTEALAGRTWILGDAFTAADILIGSNLHWGVLWHILPSEGPIGSYADRCRARPAFLEATRIDEELAAQG</sequence>
<dbReference type="SFLD" id="SFLDG00358">
    <property type="entry name" value="Main_(cytGST)"/>
    <property type="match status" value="1"/>
</dbReference>
<dbReference type="Gene3D" id="3.40.30.10">
    <property type="entry name" value="Glutaredoxin"/>
    <property type="match status" value="1"/>
</dbReference>
<evidence type="ECO:0000313" key="2">
    <source>
        <dbReference type="EMBL" id="MYZ49035.1"/>
    </source>
</evidence>
<name>A0A964T5Y7_9HYPH</name>
<organism evidence="2 3">
    <name type="scientific">Propylenella binzhouense</name>
    <dbReference type="NCBI Taxonomy" id="2555902"/>
    <lineage>
        <taxon>Bacteria</taxon>
        <taxon>Pseudomonadati</taxon>
        <taxon>Pseudomonadota</taxon>
        <taxon>Alphaproteobacteria</taxon>
        <taxon>Hyphomicrobiales</taxon>
        <taxon>Propylenellaceae</taxon>
        <taxon>Propylenella</taxon>
    </lineage>
</organism>
<proteinExistence type="predicted"/>
<dbReference type="EMBL" id="SPKJ01000057">
    <property type="protein sequence ID" value="MYZ49035.1"/>
    <property type="molecule type" value="Genomic_DNA"/>
</dbReference>